<dbReference type="Pfam" id="PF13488">
    <property type="entry name" value="Gly-zipper_Omp"/>
    <property type="match status" value="1"/>
</dbReference>
<proteinExistence type="predicted"/>
<gene>
    <name evidence="2" type="ORF">ACFQPC_08930</name>
</gene>
<reference evidence="3" key="1">
    <citation type="journal article" date="2019" name="Int. J. Syst. Evol. Microbiol.">
        <title>The Global Catalogue of Microorganisms (GCM) 10K type strain sequencing project: providing services to taxonomists for standard genome sequencing and annotation.</title>
        <authorList>
            <consortium name="The Broad Institute Genomics Platform"/>
            <consortium name="The Broad Institute Genome Sequencing Center for Infectious Disease"/>
            <person name="Wu L."/>
            <person name="Ma J."/>
        </authorList>
    </citation>
    <scope>NUCLEOTIDE SEQUENCE [LARGE SCALE GENOMIC DNA]</scope>
    <source>
        <strain evidence="3">KACC 12508</strain>
    </source>
</reference>
<dbReference type="RefSeq" id="WP_382271519.1">
    <property type="nucleotide sequence ID" value="NZ_JBHTBU010000001.1"/>
</dbReference>
<name>A0ABW2IAR2_9BURK</name>
<dbReference type="EMBL" id="JBHTBU010000001">
    <property type="protein sequence ID" value="MFC7288156.1"/>
    <property type="molecule type" value="Genomic_DNA"/>
</dbReference>
<accession>A0ABW2IAR2</accession>
<sequence>MTVIIAGHFEQQDEAKAALAALLRAGAPETQLTSFYVNPPGQHDMFPIGGDRDESPGAEDSDKGSIAGLAAGGLIGGAAGTAAGPLGAVTGALVGAHIGSLVGTLTSTDEEKDTPPLRKAGMLVAVTVTSEEEEEKAIATFRGLGAQCVERAEGQIVDGDWTDFNPLSSPIFV</sequence>
<evidence type="ECO:0000313" key="3">
    <source>
        <dbReference type="Proteomes" id="UP001596542"/>
    </source>
</evidence>
<evidence type="ECO:0000313" key="2">
    <source>
        <dbReference type="EMBL" id="MFC7288156.1"/>
    </source>
</evidence>
<protein>
    <recommendedName>
        <fullName evidence="1">Glycine zipper domain-containing protein</fullName>
    </recommendedName>
</protein>
<feature type="domain" description="Glycine zipper" evidence="1">
    <location>
        <begin position="68"/>
        <end position="105"/>
    </location>
</feature>
<organism evidence="2 3">
    <name type="scientific">Herminiimonas glaciei</name>
    <dbReference type="NCBI Taxonomy" id="523788"/>
    <lineage>
        <taxon>Bacteria</taxon>
        <taxon>Pseudomonadati</taxon>
        <taxon>Pseudomonadota</taxon>
        <taxon>Betaproteobacteria</taxon>
        <taxon>Burkholderiales</taxon>
        <taxon>Oxalobacteraceae</taxon>
        <taxon>Herminiimonas</taxon>
    </lineage>
</organism>
<dbReference type="Proteomes" id="UP001596542">
    <property type="component" value="Unassembled WGS sequence"/>
</dbReference>
<keyword evidence="3" id="KW-1185">Reference proteome</keyword>
<comment type="caution">
    <text evidence="2">The sequence shown here is derived from an EMBL/GenBank/DDBJ whole genome shotgun (WGS) entry which is preliminary data.</text>
</comment>
<dbReference type="InterPro" id="IPR039567">
    <property type="entry name" value="Gly-zipper"/>
</dbReference>
<evidence type="ECO:0000259" key="1">
    <source>
        <dbReference type="Pfam" id="PF13488"/>
    </source>
</evidence>